<gene>
    <name evidence="1" type="ORF">PG999_012808</name>
</gene>
<evidence type="ECO:0000313" key="1">
    <source>
        <dbReference type="EMBL" id="KAK8096864.1"/>
    </source>
</evidence>
<keyword evidence="2" id="KW-1185">Reference proteome</keyword>
<dbReference type="Proteomes" id="UP001392437">
    <property type="component" value="Unassembled WGS sequence"/>
</dbReference>
<evidence type="ECO:0000313" key="2">
    <source>
        <dbReference type="Proteomes" id="UP001392437"/>
    </source>
</evidence>
<reference evidence="1 2" key="1">
    <citation type="submission" date="2023-01" db="EMBL/GenBank/DDBJ databases">
        <title>Analysis of 21 Apiospora genomes using comparative genomics revels a genus with tremendous synthesis potential of carbohydrate active enzymes and secondary metabolites.</title>
        <authorList>
            <person name="Sorensen T."/>
        </authorList>
    </citation>
    <scope>NUCLEOTIDE SEQUENCE [LARGE SCALE GENOMIC DNA]</scope>
    <source>
        <strain evidence="1 2">CBS 117206</strain>
    </source>
</reference>
<name>A0AAW0QHY2_9PEZI</name>
<dbReference type="EMBL" id="JAQQWP010000010">
    <property type="protein sequence ID" value="KAK8096864.1"/>
    <property type="molecule type" value="Genomic_DNA"/>
</dbReference>
<accession>A0AAW0QHY2</accession>
<proteinExistence type="predicted"/>
<comment type="caution">
    <text evidence="1">The sequence shown here is derived from an EMBL/GenBank/DDBJ whole genome shotgun (WGS) entry which is preliminary data.</text>
</comment>
<protein>
    <submittedName>
        <fullName evidence="1">Uncharacterized protein</fullName>
    </submittedName>
</protein>
<organism evidence="1 2">
    <name type="scientific">Apiospora kogelbergensis</name>
    <dbReference type="NCBI Taxonomy" id="1337665"/>
    <lineage>
        <taxon>Eukaryota</taxon>
        <taxon>Fungi</taxon>
        <taxon>Dikarya</taxon>
        <taxon>Ascomycota</taxon>
        <taxon>Pezizomycotina</taxon>
        <taxon>Sordariomycetes</taxon>
        <taxon>Xylariomycetidae</taxon>
        <taxon>Amphisphaeriales</taxon>
        <taxon>Apiosporaceae</taxon>
        <taxon>Apiospora</taxon>
    </lineage>
</organism>
<sequence length="67" mass="7478">MTNWISGRGGGRDLPSIKEVLASGHSFGTCRCQQPDLSDWLWEFAGRPNLETRHAIIATPVMMRHAI</sequence>
<dbReference type="AlphaFoldDB" id="A0AAW0QHY2"/>